<name>A0AA39QFZ9_9AGAR</name>
<organism evidence="2 3">
    <name type="scientific">Armillaria luteobubalina</name>
    <dbReference type="NCBI Taxonomy" id="153913"/>
    <lineage>
        <taxon>Eukaryota</taxon>
        <taxon>Fungi</taxon>
        <taxon>Dikarya</taxon>
        <taxon>Basidiomycota</taxon>
        <taxon>Agaricomycotina</taxon>
        <taxon>Agaricomycetes</taxon>
        <taxon>Agaricomycetidae</taxon>
        <taxon>Agaricales</taxon>
        <taxon>Marasmiineae</taxon>
        <taxon>Physalacriaceae</taxon>
        <taxon>Armillaria</taxon>
    </lineage>
</organism>
<dbReference type="Proteomes" id="UP001175228">
    <property type="component" value="Unassembled WGS sequence"/>
</dbReference>
<feature type="transmembrane region" description="Helical" evidence="1">
    <location>
        <begin position="21"/>
        <end position="38"/>
    </location>
</feature>
<accession>A0AA39QFZ9</accession>
<evidence type="ECO:0000313" key="2">
    <source>
        <dbReference type="EMBL" id="KAK0501365.1"/>
    </source>
</evidence>
<keyword evidence="1" id="KW-0812">Transmembrane</keyword>
<reference evidence="2" key="1">
    <citation type="submission" date="2023-06" db="EMBL/GenBank/DDBJ databases">
        <authorList>
            <consortium name="Lawrence Berkeley National Laboratory"/>
            <person name="Ahrendt S."/>
            <person name="Sahu N."/>
            <person name="Indic B."/>
            <person name="Wong-Bajracharya J."/>
            <person name="Merenyi Z."/>
            <person name="Ke H.-M."/>
            <person name="Monk M."/>
            <person name="Kocsube S."/>
            <person name="Drula E."/>
            <person name="Lipzen A."/>
            <person name="Balint B."/>
            <person name="Henrissat B."/>
            <person name="Andreopoulos B."/>
            <person name="Martin F.M."/>
            <person name="Harder C.B."/>
            <person name="Rigling D."/>
            <person name="Ford K.L."/>
            <person name="Foster G.D."/>
            <person name="Pangilinan J."/>
            <person name="Papanicolaou A."/>
            <person name="Barry K."/>
            <person name="LaButti K."/>
            <person name="Viragh M."/>
            <person name="Koriabine M."/>
            <person name="Yan M."/>
            <person name="Riley R."/>
            <person name="Champramary S."/>
            <person name="Plett K.L."/>
            <person name="Tsai I.J."/>
            <person name="Slot J."/>
            <person name="Sipos G."/>
            <person name="Plett J."/>
            <person name="Nagy L.G."/>
            <person name="Grigoriev I.V."/>
        </authorList>
    </citation>
    <scope>NUCLEOTIDE SEQUENCE</scope>
    <source>
        <strain evidence="2">HWK02</strain>
    </source>
</reference>
<keyword evidence="3" id="KW-1185">Reference proteome</keyword>
<dbReference type="AlphaFoldDB" id="A0AA39QFZ9"/>
<feature type="transmembrane region" description="Helical" evidence="1">
    <location>
        <begin position="58"/>
        <end position="78"/>
    </location>
</feature>
<gene>
    <name evidence="2" type="ORF">EDD18DRAFT_733505</name>
</gene>
<comment type="caution">
    <text evidence="2">The sequence shown here is derived from an EMBL/GenBank/DDBJ whole genome shotgun (WGS) entry which is preliminary data.</text>
</comment>
<dbReference type="EMBL" id="JAUEPU010000006">
    <property type="protein sequence ID" value="KAK0501365.1"/>
    <property type="molecule type" value="Genomic_DNA"/>
</dbReference>
<evidence type="ECO:0000256" key="1">
    <source>
        <dbReference type="SAM" id="Phobius"/>
    </source>
</evidence>
<evidence type="ECO:0000313" key="3">
    <source>
        <dbReference type="Proteomes" id="UP001175228"/>
    </source>
</evidence>
<keyword evidence="1" id="KW-1133">Transmembrane helix</keyword>
<keyword evidence="1" id="KW-0472">Membrane</keyword>
<protein>
    <submittedName>
        <fullName evidence="2">Uncharacterized protein</fullName>
    </submittedName>
</protein>
<sequence length="174" mass="19151">MVVTARQPVRRTARSVRRLSELFVTEATIAVISAAAHVSRAQRVAQLAVNHAQRRHVIVIAAVLPIIANARSAALLAIPSTSSCPIRRTTAIPNRTSPTRKTFPKIQAKPSLFGKSSSQLNDKMLLQSQKFDRAVLGRFIHGLEMGSISNLRNDPDPLRLGIHYVPFVAIQYTQ</sequence>
<proteinExistence type="predicted"/>